<evidence type="ECO:0000256" key="2">
    <source>
        <dbReference type="SAM" id="MobiDB-lite"/>
    </source>
</evidence>
<dbReference type="PANTHER" id="PTHR11820:SF7">
    <property type="entry name" value="ACYLPYRUVASE FAHD1, MITOCHONDRIAL"/>
    <property type="match status" value="1"/>
</dbReference>
<reference evidence="5 6" key="1">
    <citation type="submission" date="2014-11" db="EMBL/GenBank/DDBJ databases">
        <title>Symbiosis island explosion on the genome of extra-slow-growing strains of soybean bradyrhizobia with massive insertion sequences.</title>
        <authorList>
            <person name="Iida T."/>
            <person name="Minamisawa K."/>
        </authorList>
    </citation>
    <scope>NUCLEOTIDE SEQUENCE [LARGE SCALE GENOMIC DNA]</scope>
    <source>
        <strain evidence="5 6">NK6</strain>
    </source>
</reference>
<accession>A0A0E4G0H6</accession>
<dbReference type="Pfam" id="PF10370">
    <property type="entry name" value="Rv2993c-like_N"/>
    <property type="match status" value="1"/>
</dbReference>
<dbReference type="PANTHER" id="PTHR11820">
    <property type="entry name" value="ACYLPYRUVASE"/>
    <property type="match status" value="1"/>
</dbReference>
<dbReference type="Pfam" id="PF01557">
    <property type="entry name" value="FAA_hydrolase"/>
    <property type="match status" value="1"/>
</dbReference>
<gene>
    <name evidence="5" type="ORF">NK6_7202</name>
</gene>
<dbReference type="Gene3D" id="3.90.850.10">
    <property type="entry name" value="Fumarylacetoacetase-like, C-terminal domain"/>
    <property type="match status" value="1"/>
</dbReference>
<evidence type="ECO:0000313" key="5">
    <source>
        <dbReference type="EMBL" id="BAR60353.1"/>
    </source>
</evidence>
<dbReference type="Proteomes" id="UP000063308">
    <property type="component" value="Chromosome"/>
</dbReference>
<feature type="domain" description="Fumarylacetoacetase-like C-terminal" evidence="3">
    <location>
        <begin position="61"/>
        <end position="227"/>
    </location>
</feature>
<sequence>MMTGEIRKWLRFRNNGATGFGTLTSSGISVHEGEMFGRHAATDRTLALSEVELLAPCAPSKIVALWNNFHALAAKLNQPEPPEPLYLLKATTSIAAPGAVIRRPSYYDGKTTYEGELGIVIGRTCARVSPGEADSFIFGYTCVNDITANDILTSDPTFPQWARAKGIDDYGPFGPTIATGLDPAKLVVRTILNGAERQNYPISDMIFGAQELVSRISHDMTLLPGDLDRGRHLGRRRRDEGAGEYGHRRDRRDRRIDQRVSVVALRHSGARVARAMMRNCASENP</sequence>
<dbReference type="InterPro" id="IPR018833">
    <property type="entry name" value="Rv2993c-like_N"/>
</dbReference>
<evidence type="ECO:0008006" key="7">
    <source>
        <dbReference type="Google" id="ProtNLM"/>
    </source>
</evidence>
<dbReference type="InterPro" id="IPR036663">
    <property type="entry name" value="Fumarylacetoacetase_C_sf"/>
</dbReference>
<feature type="domain" description="Rv2993c-like N-terminal" evidence="4">
    <location>
        <begin position="8"/>
        <end position="56"/>
    </location>
</feature>
<dbReference type="SUPFAM" id="SSF56529">
    <property type="entry name" value="FAH"/>
    <property type="match status" value="1"/>
</dbReference>
<dbReference type="GO" id="GO:0018773">
    <property type="term" value="F:acetylpyruvate hydrolase activity"/>
    <property type="evidence" value="ECO:0007669"/>
    <property type="project" value="TreeGrafter"/>
</dbReference>
<feature type="region of interest" description="Disordered" evidence="2">
    <location>
        <begin position="229"/>
        <end position="252"/>
    </location>
</feature>
<proteinExistence type="predicted"/>
<evidence type="ECO:0000259" key="4">
    <source>
        <dbReference type="Pfam" id="PF10370"/>
    </source>
</evidence>
<dbReference type="EMBL" id="AP014685">
    <property type="protein sequence ID" value="BAR60353.1"/>
    <property type="molecule type" value="Genomic_DNA"/>
</dbReference>
<dbReference type="InterPro" id="IPR011234">
    <property type="entry name" value="Fumarylacetoacetase-like_C"/>
</dbReference>
<evidence type="ECO:0000256" key="1">
    <source>
        <dbReference type="ARBA" id="ARBA00022723"/>
    </source>
</evidence>
<dbReference type="GO" id="GO:0046872">
    <property type="term" value="F:metal ion binding"/>
    <property type="evidence" value="ECO:0007669"/>
    <property type="project" value="UniProtKB-KW"/>
</dbReference>
<keyword evidence="1" id="KW-0479">Metal-binding</keyword>
<name>A0A0E4G0H6_9BRAD</name>
<dbReference type="AlphaFoldDB" id="A0A0E4G0H6"/>
<protein>
    <recommendedName>
        <fullName evidence="7">2-hydroxyhepta-2,4-diene-1,7-dioate isomerase</fullName>
    </recommendedName>
</protein>
<organism evidence="5 6">
    <name type="scientific">Bradyrhizobium diazoefficiens</name>
    <dbReference type="NCBI Taxonomy" id="1355477"/>
    <lineage>
        <taxon>Bacteria</taxon>
        <taxon>Pseudomonadati</taxon>
        <taxon>Pseudomonadota</taxon>
        <taxon>Alphaproteobacteria</taxon>
        <taxon>Hyphomicrobiales</taxon>
        <taxon>Nitrobacteraceae</taxon>
        <taxon>Bradyrhizobium</taxon>
    </lineage>
</organism>
<evidence type="ECO:0000259" key="3">
    <source>
        <dbReference type="Pfam" id="PF01557"/>
    </source>
</evidence>
<evidence type="ECO:0000313" key="6">
    <source>
        <dbReference type="Proteomes" id="UP000063308"/>
    </source>
</evidence>